<feature type="transmembrane region" description="Helical" evidence="1">
    <location>
        <begin position="201"/>
        <end position="222"/>
    </location>
</feature>
<dbReference type="EMBL" id="BLAE01000008">
    <property type="protein sequence ID" value="GES07954.1"/>
    <property type="molecule type" value="Genomic_DNA"/>
</dbReference>
<sequence length="252" mass="28151">MIGGSTRTDGQELYIFVTSARPDPYVNVLAHVLRTRPISSVHYISIREHGYSAEQVNDRLISITAGIHAYLHSLRDRLAADDKPAAAVYEKCLDKLDSISTSNEVIPWVELDEKLKIFSTTGSSIFDVTSLKKNLLVDVVSLLLSRGCIRVYNFELLKSPNYDESDLIHALDESEFTYRSLGDSRHVEIARKRMLANFLTLRQLSFVTAGVALSVLVIQAFFGSTWLQTFVTVLGTATSIAGFLFFIIRNAK</sequence>
<gene>
    <name evidence="2" type="ORF">Amac_015490</name>
</gene>
<feature type="transmembrane region" description="Helical" evidence="1">
    <location>
        <begin position="228"/>
        <end position="248"/>
    </location>
</feature>
<dbReference type="OrthoDB" id="494977at2"/>
<name>A0A5M3WG94_9ACTN</name>
<proteinExistence type="predicted"/>
<evidence type="ECO:0000313" key="3">
    <source>
        <dbReference type="Proteomes" id="UP000331127"/>
    </source>
</evidence>
<evidence type="ECO:0000256" key="1">
    <source>
        <dbReference type="SAM" id="Phobius"/>
    </source>
</evidence>
<protein>
    <submittedName>
        <fullName evidence="2">Uncharacterized protein</fullName>
    </submittedName>
</protein>
<keyword evidence="3" id="KW-1185">Reference proteome</keyword>
<dbReference type="RefSeq" id="WP_155353611.1">
    <property type="nucleotide sequence ID" value="NZ_BAAAHL010000012.1"/>
</dbReference>
<keyword evidence="1" id="KW-0812">Transmembrane</keyword>
<reference evidence="2 3" key="1">
    <citation type="submission" date="2019-10" db="EMBL/GenBank/DDBJ databases">
        <title>Whole genome shotgun sequence of Acrocarpospora macrocephala NBRC 16266.</title>
        <authorList>
            <person name="Ichikawa N."/>
            <person name="Kimura A."/>
            <person name="Kitahashi Y."/>
            <person name="Komaki H."/>
            <person name="Oguchi A."/>
        </authorList>
    </citation>
    <scope>NUCLEOTIDE SEQUENCE [LARGE SCALE GENOMIC DNA]</scope>
    <source>
        <strain evidence="2 3">NBRC 16266</strain>
    </source>
</reference>
<organism evidence="2 3">
    <name type="scientific">Acrocarpospora macrocephala</name>
    <dbReference type="NCBI Taxonomy" id="150177"/>
    <lineage>
        <taxon>Bacteria</taxon>
        <taxon>Bacillati</taxon>
        <taxon>Actinomycetota</taxon>
        <taxon>Actinomycetes</taxon>
        <taxon>Streptosporangiales</taxon>
        <taxon>Streptosporangiaceae</taxon>
        <taxon>Acrocarpospora</taxon>
    </lineage>
</organism>
<dbReference type="AlphaFoldDB" id="A0A5M3WG94"/>
<evidence type="ECO:0000313" key="2">
    <source>
        <dbReference type="EMBL" id="GES07954.1"/>
    </source>
</evidence>
<keyword evidence="1" id="KW-0472">Membrane</keyword>
<accession>A0A5M3WG94</accession>
<dbReference type="Proteomes" id="UP000331127">
    <property type="component" value="Unassembled WGS sequence"/>
</dbReference>
<keyword evidence="1" id="KW-1133">Transmembrane helix</keyword>
<comment type="caution">
    <text evidence="2">The sequence shown here is derived from an EMBL/GenBank/DDBJ whole genome shotgun (WGS) entry which is preliminary data.</text>
</comment>